<sequence length="142" mass="14375">MDVVGEALPAIISAVRTYGDTVLTAGEQAAASGTVSLGRRLLQKLFGGAPKPVVFEDAVANLAAAPESDDAVAALRLQIGNVLARHPELRDEIAAMLPHQTGNTVSGDGSANAGRDQNISASGGTAVGVLNIHPSSPDPTTR</sequence>
<evidence type="ECO:0000313" key="2">
    <source>
        <dbReference type="EMBL" id="ACU69385.1"/>
    </source>
</evidence>
<accession>C7PVM9</accession>
<dbReference type="Proteomes" id="UP000000851">
    <property type="component" value="Chromosome"/>
</dbReference>
<dbReference type="KEGG" id="cai:Caci_0433"/>
<dbReference type="InParanoid" id="C7PVM9"/>
<dbReference type="RefSeq" id="WP_012784680.1">
    <property type="nucleotide sequence ID" value="NC_013131.1"/>
</dbReference>
<keyword evidence="3" id="KW-1185">Reference proteome</keyword>
<dbReference type="STRING" id="479433.Caci_0433"/>
<reference evidence="2 3" key="1">
    <citation type="journal article" date="2009" name="Stand. Genomic Sci.">
        <title>Complete genome sequence of Catenulispora acidiphila type strain (ID 139908).</title>
        <authorList>
            <person name="Copeland A."/>
            <person name="Lapidus A."/>
            <person name="Glavina Del Rio T."/>
            <person name="Nolan M."/>
            <person name="Lucas S."/>
            <person name="Chen F."/>
            <person name="Tice H."/>
            <person name="Cheng J.F."/>
            <person name="Bruce D."/>
            <person name="Goodwin L."/>
            <person name="Pitluck S."/>
            <person name="Mikhailova N."/>
            <person name="Pati A."/>
            <person name="Ivanova N."/>
            <person name="Mavromatis K."/>
            <person name="Chen A."/>
            <person name="Palaniappan K."/>
            <person name="Chain P."/>
            <person name="Land M."/>
            <person name="Hauser L."/>
            <person name="Chang Y.J."/>
            <person name="Jeffries C.D."/>
            <person name="Chertkov O."/>
            <person name="Brettin T."/>
            <person name="Detter J.C."/>
            <person name="Han C."/>
            <person name="Ali Z."/>
            <person name="Tindall B.J."/>
            <person name="Goker M."/>
            <person name="Bristow J."/>
            <person name="Eisen J.A."/>
            <person name="Markowitz V."/>
            <person name="Hugenholtz P."/>
            <person name="Kyrpides N.C."/>
            <person name="Klenk H.P."/>
        </authorList>
    </citation>
    <scope>NUCLEOTIDE SEQUENCE [LARGE SCALE GENOMIC DNA]</scope>
    <source>
        <strain evidence="3">DSM 44928 / JCM 14897 / NBRC 102108 / NRRL B-24433 / ID139908</strain>
    </source>
</reference>
<evidence type="ECO:0000313" key="3">
    <source>
        <dbReference type="Proteomes" id="UP000000851"/>
    </source>
</evidence>
<organism evidence="2 3">
    <name type="scientific">Catenulispora acidiphila (strain DSM 44928 / JCM 14897 / NBRC 102108 / NRRL B-24433 / ID139908)</name>
    <dbReference type="NCBI Taxonomy" id="479433"/>
    <lineage>
        <taxon>Bacteria</taxon>
        <taxon>Bacillati</taxon>
        <taxon>Actinomycetota</taxon>
        <taxon>Actinomycetes</taxon>
        <taxon>Catenulisporales</taxon>
        <taxon>Catenulisporaceae</taxon>
        <taxon>Catenulispora</taxon>
    </lineage>
</organism>
<proteinExistence type="predicted"/>
<dbReference type="AlphaFoldDB" id="C7PVM9"/>
<feature type="region of interest" description="Disordered" evidence="1">
    <location>
        <begin position="100"/>
        <end position="142"/>
    </location>
</feature>
<feature type="compositionally biased region" description="Polar residues" evidence="1">
    <location>
        <begin position="100"/>
        <end position="123"/>
    </location>
</feature>
<evidence type="ECO:0000256" key="1">
    <source>
        <dbReference type="SAM" id="MobiDB-lite"/>
    </source>
</evidence>
<gene>
    <name evidence="2" type="ordered locus">Caci_0433</name>
</gene>
<dbReference type="HOGENOM" id="CLU_131335_0_0_11"/>
<dbReference type="EMBL" id="CP001700">
    <property type="protein sequence ID" value="ACU69385.1"/>
    <property type="molecule type" value="Genomic_DNA"/>
</dbReference>
<protein>
    <submittedName>
        <fullName evidence="2">Uncharacterized protein</fullName>
    </submittedName>
</protein>
<name>C7PVM9_CATAD</name>